<comment type="caution">
    <text evidence="1">The sequence shown here is derived from an EMBL/GenBank/DDBJ whole genome shotgun (WGS) entry which is preliminary data.</text>
</comment>
<reference evidence="1 2" key="1">
    <citation type="submission" date="2020-05" db="EMBL/GenBank/DDBJ databases">
        <title>Whole genome sequencing and identification of novel metabolites from Paenibacillus alvei strain JR949.</title>
        <authorList>
            <person name="Rajendhran J."/>
            <person name="Sree Pranav P."/>
            <person name="Mahalakshmi B."/>
            <person name="Karthikeyan R."/>
        </authorList>
    </citation>
    <scope>NUCLEOTIDE SEQUENCE [LARGE SCALE GENOMIC DNA]</scope>
    <source>
        <strain evidence="1 2">JR949</strain>
    </source>
</reference>
<evidence type="ECO:0000313" key="2">
    <source>
        <dbReference type="Proteomes" id="UP000552038"/>
    </source>
</evidence>
<proteinExistence type="predicted"/>
<dbReference type="Gene3D" id="3.60.40.10">
    <property type="entry name" value="PPM-type phosphatase domain"/>
    <property type="match status" value="1"/>
</dbReference>
<sequence>MSLTSYHFTSNQQVDQPLTTIVQSPFRCRFAYARAGETALYKENNQDFLAFRIDENALSFIMCDGVSLSYRGDFAAHFLGTHLLNWISATGYAERNEASFHEYLHSLHECASEQMSRLTVPSDLPLLLRDVLEDKKRMGSETMFICGRVDVFNGIHPYHRIWLAWHGDVRLRLWQHGQESVEFLRGSNSTRQRWSAARGLIGGRACTWQQQVEGRIPSRVLVYTDGFSDLDNRQDPPKDEQLRRKLDHTNGEWLGDDASFLDIIW</sequence>
<organism evidence="1 2">
    <name type="scientific">Paenibacillus alvei</name>
    <name type="common">Bacillus alvei</name>
    <dbReference type="NCBI Taxonomy" id="44250"/>
    <lineage>
        <taxon>Bacteria</taxon>
        <taxon>Bacillati</taxon>
        <taxon>Bacillota</taxon>
        <taxon>Bacilli</taxon>
        <taxon>Bacillales</taxon>
        <taxon>Paenibacillaceae</taxon>
        <taxon>Paenibacillus</taxon>
    </lineage>
</organism>
<dbReference type="RefSeq" id="WP_171414511.1">
    <property type="nucleotide sequence ID" value="NZ_JABFOR010000001.1"/>
</dbReference>
<dbReference type="AlphaFoldDB" id="A0AAP7DG78"/>
<gene>
    <name evidence="1" type="ORF">HMI46_01585</name>
</gene>
<protein>
    <recommendedName>
        <fullName evidence="3">PPM-type phosphatase domain-containing protein</fullName>
    </recommendedName>
</protein>
<evidence type="ECO:0008006" key="3">
    <source>
        <dbReference type="Google" id="ProtNLM"/>
    </source>
</evidence>
<accession>A0AAP7DG78</accession>
<dbReference type="SUPFAM" id="SSF81606">
    <property type="entry name" value="PP2C-like"/>
    <property type="match status" value="1"/>
</dbReference>
<dbReference type="EMBL" id="JABFOR010000001">
    <property type="protein sequence ID" value="NOJ69248.1"/>
    <property type="molecule type" value="Genomic_DNA"/>
</dbReference>
<dbReference type="Proteomes" id="UP000552038">
    <property type="component" value="Unassembled WGS sequence"/>
</dbReference>
<evidence type="ECO:0000313" key="1">
    <source>
        <dbReference type="EMBL" id="NOJ69248.1"/>
    </source>
</evidence>
<dbReference type="InterPro" id="IPR036457">
    <property type="entry name" value="PPM-type-like_dom_sf"/>
</dbReference>
<name>A0AAP7DG78_PAEAL</name>